<accession>A0ACC1DI41</accession>
<organism evidence="1 2">
    <name type="scientific">Dendrolimus kikuchii</name>
    <dbReference type="NCBI Taxonomy" id="765133"/>
    <lineage>
        <taxon>Eukaryota</taxon>
        <taxon>Metazoa</taxon>
        <taxon>Ecdysozoa</taxon>
        <taxon>Arthropoda</taxon>
        <taxon>Hexapoda</taxon>
        <taxon>Insecta</taxon>
        <taxon>Pterygota</taxon>
        <taxon>Neoptera</taxon>
        <taxon>Endopterygota</taxon>
        <taxon>Lepidoptera</taxon>
        <taxon>Glossata</taxon>
        <taxon>Ditrysia</taxon>
        <taxon>Bombycoidea</taxon>
        <taxon>Lasiocampidae</taxon>
        <taxon>Dendrolimus</taxon>
    </lineage>
</organism>
<sequence>MADAKIRNLIKKRTSIKGKLTFFINFLDSLKPSSSLHLSELQLTELEYRMNRIDSISVDYDALQTEIESLSDNPDEQLTERGHFESQFYSAMSLARTMLAPGHAQLRAGSVAHSCLLQQFGQFTRSVCVYPSMYNDTFTECVRQIIRPSSSDTGRRDTAKNC</sequence>
<name>A0ACC1DI41_9NEOP</name>
<comment type="caution">
    <text evidence="1">The sequence shown here is derived from an EMBL/GenBank/DDBJ whole genome shotgun (WGS) entry which is preliminary data.</text>
</comment>
<evidence type="ECO:0000313" key="2">
    <source>
        <dbReference type="Proteomes" id="UP000824533"/>
    </source>
</evidence>
<proteinExistence type="predicted"/>
<keyword evidence="2" id="KW-1185">Reference proteome</keyword>
<protein>
    <submittedName>
        <fullName evidence="1">Uncharacterized protein</fullName>
    </submittedName>
</protein>
<gene>
    <name evidence="1" type="ORF">K1T71_000052</name>
</gene>
<evidence type="ECO:0000313" key="1">
    <source>
        <dbReference type="EMBL" id="KAJ0183629.1"/>
    </source>
</evidence>
<dbReference type="Proteomes" id="UP000824533">
    <property type="component" value="Linkage Group LG01"/>
</dbReference>
<dbReference type="EMBL" id="CM034387">
    <property type="protein sequence ID" value="KAJ0183629.1"/>
    <property type="molecule type" value="Genomic_DNA"/>
</dbReference>
<reference evidence="1 2" key="1">
    <citation type="journal article" date="2021" name="Front. Genet.">
        <title>Chromosome-Level Genome Assembly Reveals Significant Gene Expansion in the Toll and IMD Signaling Pathways of Dendrolimus kikuchii.</title>
        <authorList>
            <person name="Zhou J."/>
            <person name="Wu P."/>
            <person name="Xiong Z."/>
            <person name="Liu N."/>
            <person name="Zhao N."/>
            <person name="Ji M."/>
            <person name="Qiu Y."/>
            <person name="Yang B."/>
        </authorList>
    </citation>
    <scope>NUCLEOTIDE SEQUENCE [LARGE SCALE GENOMIC DNA]</scope>
    <source>
        <strain evidence="1">Ann1</strain>
    </source>
</reference>